<evidence type="ECO:0000313" key="4">
    <source>
        <dbReference type="Proteomes" id="UP000005336"/>
    </source>
</evidence>
<dbReference type="Pfam" id="PF12276">
    <property type="entry name" value="DUF3617"/>
    <property type="match status" value="1"/>
</dbReference>
<evidence type="ECO:0000256" key="2">
    <source>
        <dbReference type="SAM" id="SignalP"/>
    </source>
</evidence>
<protein>
    <recommendedName>
        <fullName evidence="5">DUF3617 family protein</fullName>
    </recommendedName>
</protein>
<evidence type="ECO:0000256" key="1">
    <source>
        <dbReference type="SAM" id="MobiDB-lite"/>
    </source>
</evidence>
<dbReference type="AlphaFoldDB" id="G4CMW5"/>
<keyword evidence="2" id="KW-0732">Signal</keyword>
<evidence type="ECO:0000313" key="3">
    <source>
        <dbReference type="EMBL" id="EGZ51015.1"/>
    </source>
</evidence>
<dbReference type="HOGENOM" id="CLU_1813763_0_0_4"/>
<dbReference type="EMBL" id="AGAZ01000013">
    <property type="protein sequence ID" value="EGZ51015.1"/>
    <property type="molecule type" value="Genomic_DNA"/>
</dbReference>
<feature type="region of interest" description="Disordered" evidence="1">
    <location>
        <begin position="123"/>
        <end position="142"/>
    </location>
</feature>
<dbReference type="PATRIC" id="fig|1030841.3.peg.425"/>
<dbReference type="RefSeq" id="WP_009115570.1">
    <property type="nucleotide sequence ID" value="NZ_JH165159.1"/>
</dbReference>
<evidence type="ECO:0008006" key="5">
    <source>
        <dbReference type="Google" id="ProtNLM"/>
    </source>
</evidence>
<dbReference type="InterPro" id="IPR022061">
    <property type="entry name" value="DUF3617"/>
</dbReference>
<proteinExistence type="predicted"/>
<feature type="chain" id="PRO_5003462256" description="DUF3617 family protein" evidence="2">
    <location>
        <begin position="20"/>
        <end position="142"/>
    </location>
</feature>
<gene>
    <name evidence="3" type="ORF">HMPREF9370_0424</name>
</gene>
<organism evidence="3 4">
    <name type="scientific">Neisseria wadsworthii 9715</name>
    <dbReference type="NCBI Taxonomy" id="1030841"/>
    <lineage>
        <taxon>Bacteria</taxon>
        <taxon>Pseudomonadati</taxon>
        <taxon>Pseudomonadota</taxon>
        <taxon>Betaproteobacteria</taxon>
        <taxon>Neisseriales</taxon>
        <taxon>Neisseriaceae</taxon>
        <taxon>Neisseria</taxon>
    </lineage>
</organism>
<sequence length="142" mass="15659">MCKTLLLLALSAAAASAHAFSVQPGEWQWPHTISWHDKKSNSTDSIKGNENICISQKSSADYPKAQADNLTTENCKVSHFQSKGNKASFKAACETMRFDAEYEKLSESEIKFTQTIYSRKGKSYTAAGTMRHKGNQNASCAE</sequence>
<comment type="caution">
    <text evidence="3">The sequence shown here is derived from an EMBL/GenBank/DDBJ whole genome shotgun (WGS) entry which is preliminary data.</text>
</comment>
<name>G4CMW5_9NEIS</name>
<reference evidence="3 4" key="1">
    <citation type="submission" date="2011-06" db="EMBL/GenBank/DDBJ databases">
        <authorList>
            <person name="Muzny D."/>
            <person name="Qin X."/>
            <person name="Deng J."/>
            <person name="Jiang H."/>
            <person name="Liu Y."/>
            <person name="Qu J."/>
            <person name="Song X.-Z."/>
            <person name="Zhang L."/>
            <person name="Thornton R."/>
            <person name="Coyle M."/>
            <person name="Francisco L."/>
            <person name="Jackson L."/>
            <person name="Javaid M."/>
            <person name="Korchina V."/>
            <person name="Kovar C."/>
            <person name="Mata R."/>
            <person name="Mathew T."/>
            <person name="Ngo R."/>
            <person name="Nguyen L."/>
            <person name="Nguyen N."/>
            <person name="Okwuonu G."/>
            <person name="Ongeri F."/>
            <person name="Pham C."/>
            <person name="Simmons D."/>
            <person name="Wilczek-Boney K."/>
            <person name="Hale W."/>
            <person name="Jakkamsetti A."/>
            <person name="Pham P."/>
            <person name="Ruth R."/>
            <person name="San Lucas F."/>
            <person name="Warren J."/>
            <person name="Zhang J."/>
            <person name="Zhao Z."/>
            <person name="Zhou C."/>
            <person name="Zhu D."/>
            <person name="Lee S."/>
            <person name="Bess C."/>
            <person name="Blankenburg K."/>
            <person name="Forbes L."/>
            <person name="Fu Q."/>
            <person name="Gubbala S."/>
            <person name="Hirani K."/>
            <person name="Jayaseelan J.C."/>
            <person name="Lara F."/>
            <person name="Munidasa M."/>
            <person name="Palculict T."/>
            <person name="Patil S."/>
            <person name="Pu L.-L."/>
            <person name="Saada N."/>
            <person name="Tang L."/>
            <person name="Weissenberger G."/>
            <person name="Zhu Y."/>
            <person name="Hemphill L."/>
            <person name="Shang Y."/>
            <person name="Youmans B."/>
            <person name="Ayvaz T."/>
            <person name="Ross M."/>
            <person name="Santibanez J."/>
            <person name="Aqrawi P."/>
            <person name="Gross S."/>
            <person name="Joshi V."/>
            <person name="Fowler G."/>
            <person name="Nazareth L."/>
            <person name="Reid J."/>
            <person name="Worley K."/>
            <person name="Petrosino J."/>
            <person name="Highlander S."/>
            <person name="Gibbs R."/>
        </authorList>
    </citation>
    <scope>NUCLEOTIDE SEQUENCE [LARGE SCALE GENOMIC DNA]</scope>
    <source>
        <strain evidence="3 4">9715</strain>
    </source>
</reference>
<feature type="signal peptide" evidence="2">
    <location>
        <begin position="1"/>
        <end position="19"/>
    </location>
</feature>
<dbReference type="Proteomes" id="UP000005336">
    <property type="component" value="Unassembled WGS sequence"/>
</dbReference>
<accession>G4CMW5</accession>
<keyword evidence="4" id="KW-1185">Reference proteome</keyword>
<dbReference type="OrthoDB" id="8605726at2"/>